<evidence type="ECO:0000256" key="16">
    <source>
        <dbReference type="SAM" id="Coils"/>
    </source>
</evidence>
<evidence type="ECO:0000256" key="13">
    <source>
        <dbReference type="ARBA" id="ARBA00023136"/>
    </source>
</evidence>
<dbReference type="CDD" id="cd05387">
    <property type="entry name" value="BY-kinase"/>
    <property type="match status" value="1"/>
</dbReference>
<evidence type="ECO:0000256" key="5">
    <source>
        <dbReference type="ARBA" id="ARBA00022475"/>
    </source>
</evidence>
<gene>
    <name evidence="21" type="ORF">F7D14_18190</name>
</gene>
<evidence type="ECO:0000256" key="12">
    <source>
        <dbReference type="ARBA" id="ARBA00022989"/>
    </source>
</evidence>
<evidence type="ECO:0000256" key="11">
    <source>
        <dbReference type="ARBA" id="ARBA00022840"/>
    </source>
</evidence>
<feature type="coiled-coil region" evidence="16">
    <location>
        <begin position="363"/>
        <end position="390"/>
    </location>
</feature>
<organism evidence="21 22">
    <name type="scientific">Methylocystis parvus</name>
    <dbReference type="NCBI Taxonomy" id="134"/>
    <lineage>
        <taxon>Bacteria</taxon>
        <taxon>Pseudomonadati</taxon>
        <taxon>Pseudomonadota</taxon>
        <taxon>Alphaproteobacteria</taxon>
        <taxon>Hyphomicrobiales</taxon>
        <taxon>Methylocystaceae</taxon>
        <taxon>Methylocystis</taxon>
    </lineage>
</organism>
<keyword evidence="11" id="KW-0067">ATP-binding</keyword>
<dbReference type="AlphaFoldDB" id="A0A6B8M8V8"/>
<dbReference type="GO" id="GO:0004715">
    <property type="term" value="F:non-membrane spanning protein tyrosine kinase activity"/>
    <property type="evidence" value="ECO:0007669"/>
    <property type="project" value="UniProtKB-EC"/>
</dbReference>
<comment type="similarity">
    <text evidence="2">Belongs to the CpsD/CapB family.</text>
</comment>
<keyword evidence="7 21" id="KW-0808">Transferase</keyword>
<dbReference type="GO" id="GO:0005886">
    <property type="term" value="C:plasma membrane"/>
    <property type="evidence" value="ECO:0007669"/>
    <property type="project" value="UniProtKB-SubCell"/>
</dbReference>
<dbReference type="InterPro" id="IPR005700">
    <property type="entry name" value="EPS_ExoP-like"/>
</dbReference>
<dbReference type="RefSeq" id="WP_016918937.1">
    <property type="nucleotide sequence ID" value="NZ_CP044331.1"/>
</dbReference>
<dbReference type="KEGG" id="mpar:F7D14_18190"/>
<dbReference type="GO" id="GO:0005524">
    <property type="term" value="F:ATP binding"/>
    <property type="evidence" value="ECO:0007669"/>
    <property type="project" value="UniProtKB-KW"/>
</dbReference>
<dbReference type="InterPro" id="IPR027417">
    <property type="entry name" value="P-loop_NTPase"/>
</dbReference>
<evidence type="ECO:0000259" key="19">
    <source>
        <dbReference type="Pfam" id="PF13614"/>
    </source>
</evidence>
<dbReference type="Pfam" id="PF02706">
    <property type="entry name" value="Wzz"/>
    <property type="match status" value="1"/>
</dbReference>
<dbReference type="InterPro" id="IPR050445">
    <property type="entry name" value="Bact_polysacc_biosynth/exp"/>
</dbReference>
<evidence type="ECO:0000256" key="10">
    <source>
        <dbReference type="ARBA" id="ARBA00022777"/>
    </source>
</evidence>
<dbReference type="EC" id="2.7.10.2" evidence="4"/>
<evidence type="ECO:0000256" key="2">
    <source>
        <dbReference type="ARBA" id="ARBA00007316"/>
    </source>
</evidence>
<evidence type="ECO:0000313" key="21">
    <source>
        <dbReference type="EMBL" id="QGM99221.1"/>
    </source>
</evidence>
<dbReference type="Gene3D" id="3.40.50.300">
    <property type="entry name" value="P-loop containing nucleotide triphosphate hydrolases"/>
    <property type="match status" value="1"/>
</dbReference>
<dbReference type="Pfam" id="PF13614">
    <property type="entry name" value="AAA_31"/>
    <property type="match status" value="1"/>
</dbReference>
<keyword evidence="9" id="KW-0547">Nucleotide-binding</keyword>
<evidence type="ECO:0000256" key="1">
    <source>
        <dbReference type="ARBA" id="ARBA00004429"/>
    </source>
</evidence>
<name>A0A6B8M8V8_9HYPH</name>
<dbReference type="EMBL" id="CP044331">
    <property type="protein sequence ID" value="QGM99221.1"/>
    <property type="molecule type" value="Genomic_DNA"/>
</dbReference>
<accession>A0A6B8M8V8</accession>
<keyword evidence="13 17" id="KW-0472">Membrane</keyword>
<keyword evidence="12 17" id="KW-1133">Transmembrane helix</keyword>
<feature type="domain" description="Polysaccharide chain length determinant N-terminal" evidence="18">
    <location>
        <begin position="24"/>
        <end position="112"/>
    </location>
</feature>
<keyword evidence="6" id="KW-0997">Cell inner membrane</keyword>
<proteinExistence type="inferred from homology"/>
<dbReference type="Pfam" id="PF13807">
    <property type="entry name" value="GNVR"/>
    <property type="match status" value="1"/>
</dbReference>
<dbReference type="SUPFAM" id="SSF52540">
    <property type="entry name" value="P-loop containing nucleoside triphosphate hydrolases"/>
    <property type="match status" value="1"/>
</dbReference>
<feature type="domain" description="AAA" evidence="19">
    <location>
        <begin position="558"/>
        <end position="677"/>
    </location>
</feature>
<feature type="domain" description="Tyrosine-protein kinase G-rich" evidence="20">
    <location>
        <begin position="385"/>
        <end position="465"/>
    </location>
</feature>
<keyword evidence="5" id="KW-1003">Cell membrane</keyword>
<comment type="similarity">
    <text evidence="3">Belongs to the etk/wzc family.</text>
</comment>
<evidence type="ECO:0000256" key="4">
    <source>
        <dbReference type="ARBA" id="ARBA00011903"/>
    </source>
</evidence>
<comment type="subcellular location">
    <subcellularLocation>
        <location evidence="1">Cell inner membrane</location>
        <topology evidence="1">Multi-pass membrane protein</topology>
    </subcellularLocation>
</comment>
<dbReference type="NCBIfam" id="TIGR01005">
    <property type="entry name" value="eps_transp_fam"/>
    <property type="match status" value="1"/>
</dbReference>
<reference evidence="21 22" key="1">
    <citation type="submission" date="2019-09" db="EMBL/GenBank/DDBJ databases">
        <title>Isolation and complete genome sequencing of Methylocystis species.</title>
        <authorList>
            <person name="Rumah B.L."/>
            <person name="Stead C.E."/>
            <person name="Stevens B.C."/>
            <person name="Minton N.P."/>
            <person name="Grosse-Honebrink A."/>
            <person name="Zhang Y."/>
        </authorList>
    </citation>
    <scope>NUCLEOTIDE SEQUENCE [LARGE SCALE GENOMIC DNA]</scope>
    <source>
        <strain evidence="21 22">BRCS2</strain>
    </source>
</reference>
<dbReference type="PANTHER" id="PTHR32309">
    <property type="entry name" value="TYROSINE-PROTEIN KINASE"/>
    <property type="match status" value="1"/>
</dbReference>
<evidence type="ECO:0000256" key="8">
    <source>
        <dbReference type="ARBA" id="ARBA00022692"/>
    </source>
</evidence>
<evidence type="ECO:0000259" key="18">
    <source>
        <dbReference type="Pfam" id="PF02706"/>
    </source>
</evidence>
<keyword evidence="14" id="KW-0829">Tyrosine-protein kinase</keyword>
<evidence type="ECO:0000259" key="20">
    <source>
        <dbReference type="Pfam" id="PF13807"/>
    </source>
</evidence>
<feature type="coiled-coil region" evidence="16">
    <location>
        <begin position="213"/>
        <end position="240"/>
    </location>
</feature>
<feature type="transmembrane region" description="Helical" evidence="17">
    <location>
        <begin position="37"/>
        <end position="57"/>
    </location>
</feature>
<evidence type="ECO:0000256" key="7">
    <source>
        <dbReference type="ARBA" id="ARBA00022679"/>
    </source>
</evidence>
<keyword evidence="10 21" id="KW-0418">Kinase</keyword>
<evidence type="ECO:0000256" key="9">
    <source>
        <dbReference type="ARBA" id="ARBA00022741"/>
    </source>
</evidence>
<dbReference type="InterPro" id="IPR032807">
    <property type="entry name" value="GNVR"/>
</dbReference>
<keyword evidence="16" id="KW-0175">Coiled coil</keyword>
<evidence type="ECO:0000256" key="15">
    <source>
        <dbReference type="ARBA" id="ARBA00051245"/>
    </source>
</evidence>
<evidence type="ECO:0000313" key="22">
    <source>
        <dbReference type="Proteomes" id="UP000422569"/>
    </source>
</evidence>
<comment type="catalytic activity">
    <reaction evidence="15">
        <text>L-tyrosyl-[protein] + ATP = O-phospho-L-tyrosyl-[protein] + ADP + H(+)</text>
        <dbReference type="Rhea" id="RHEA:10596"/>
        <dbReference type="Rhea" id="RHEA-COMP:10136"/>
        <dbReference type="Rhea" id="RHEA-COMP:20101"/>
        <dbReference type="ChEBI" id="CHEBI:15378"/>
        <dbReference type="ChEBI" id="CHEBI:30616"/>
        <dbReference type="ChEBI" id="CHEBI:46858"/>
        <dbReference type="ChEBI" id="CHEBI:61978"/>
        <dbReference type="ChEBI" id="CHEBI:456216"/>
        <dbReference type="EC" id="2.7.10.2"/>
    </reaction>
</comment>
<evidence type="ECO:0000256" key="17">
    <source>
        <dbReference type="SAM" id="Phobius"/>
    </source>
</evidence>
<keyword evidence="22" id="KW-1185">Reference proteome</keyword>
<dbReference type="InterPro" id="IPR003856">
    <property type="entry name" value="LPS_length_determ_N"/>
</dbReference>
<dbReference type="PANTHER" id="PTHR32309:SF13">
    <property type="entry name" value="FERRIC ENTEROBACTIN TRANSPORT PROTEIN FEPE"/>
    <property type="match status" value="1"/>
</dbReference>
<dbReference type="InterPro" id="IPR005702">
    <property type="entry name" value="Wzc-like_C"/>
</dbReference>
<protein>
    <recommendedName>
        <fullName evidence="4">non-specific protein-tyrosine kinase</fullName>
        <ecNumber evidence="4">2.7.10.2</ecNumber>
    </recommendedName>
</protein>
<evidence type="ECO:0000256" key="6">
    <source>
        <dbReference type="ARBA" id="ARBA00022519"/>
    </source>
</evidence>
<keyword evidence="8 17" id="KW-0812">Transmembrane</keyword>
<dbReference type="InterPro" id="IPR025669">
    <property type="entry name" value="AAA_dom"/>
</dbReference>
<evidence type="ECO:0000256" key="3">
    <source>
        <dbReference type="ARBA" id="ARBA00008883"/>
    </source>
</evidence>
<sequence length="744" mass="81376">MLQIGVHGPRRGPSDSEIKLVPQLDALGLLRIFYRQWPIIGFLMGAGFVLGAVYTLLATPRYTATVLLFVDPHKPQFNAKQEVSVNGPSDPGLIESQVEILKSDSVLKAAAHALDLAHDPAFHPPPGLMSSLISVVTNWLRQAPPLSLDEIESEIAQQIGSGLKVKRVGLTYVIQIDYTSTGRELSARIANGVADAYSLAELDAQYRSNRQASKWLQDRIKELRAQAADADRAVQKFKAENDLVDTARGSLNEQQLADVNAQLVAAKAATAEARARFDRVMEISRDGLADGSVADALRSEVITRLRAQYLDLSAKRGELSRRYGRSHGAVANIDYQMEEIKRSIGLELRRIAESNKSDYEVAREREESIRKSLKELVTQAEANNQALVRLRDLESSAQTYRSLYDSFFQKFEEATQQQSFPVSSARVITPAAEPDRPSWPRGIIVMPGALALGLALGIVASLLKEFLGNNFRGVDDVVHYAGVECLGILPDLSYERAKKKAALSRPGLLGGASAYVRHSVDAPFSRFTETIRNVKVSIDIARSQRKSGVVGVVSSVPGEGKTTFAANLALLMAQMGHRTLLIDGDLHNPSLTRTLAGGVNAGLVEVLMGSARLEDVVVADGATGLIFLPSVLRAHESNVVALMTSQAMSDLLEASRRDYEYIIVDLPPAVPVVDVKASAHLIDNFVFIIQWGATSRDVVREALESADTLRQRVLGAVLNKADPAELKRFEAYKGRYYHDYYVEG</sequence>
<evidence type="ECO:0000256" key="14">
    <source>
        <dbReference type="ARBA" id="ARBA00023137"/>
    </source>
</evidence>
<dbReference type="NCBIfam" id="TIGR01007">
    <property type="entry name" value="eps_fam"/>
    <property type="match status" value="1"/>
</dbReference>
<dbReference type="Proteomes" id="UP000422569">
    <property type="component" value="Chromosome"/>
</dbReference>